<dbReference type="AlphaFoldDB" id="A0A6C0F6L0"/>
<proteinExistence type="predicted"/>
<organism evidence="1">
    <name type="scientific">viral metagenome</name>
    <dbReference type="NCBI Taxonomy" id="1070528"/>
    <lineage>
        <taxon>unclassified sequences</taxon>
        <taxon>metagenomes</taxon>
        <taxon>organismal metagenomes</taxon>
    </lineage>
</organism>
<reference evidence="1" key="1">
    <citation type="journal article" date="2020" name="Nature">
        <title>Giant virus diversity and host interactions through global metagenomics.</title>
        <authorList>
            <person name="Schulz F."/>
            <person name="Roux S."/>
            <person name="Paez-Espino D."/>
            <person name="Jungbluth S."/>
            <person name="Walsh D.A."/>
            <person name="Denef V.J."/>
            <person name="McMahon K.D."/>
            <person name="Konstantinidis K.T."/>
            <person name="Eloe-Fadrosh E.A."/>
            <person name="Kyrpides N.C."/>
            <person name="Woyke T."/>
        </authorList>
    </citation>
    <scope>NUCLEOTIDE SEQUENCE</scope>
    <source>
        <strain evidence="1">GVMAG-M-3300009164-40</strain>
    </source>
</reference>
<sequence length="150" mass="17492">MYGTKSKEHVVQGYLSAHTGTHYETKLIPAGYTGLIRATIYREVDGIEMNDEDFLEQTTDDLKQDKTSLGHFLHYLVKKHFAAHVGQHSDVYYWHVETSALHGIYISFFLPEKVNWLPNIRFQNNAEDFYIEFTGELESSSQENDEDYDY</sequence>
<evidence type="ECO:0000313" key="1">
    <source>
        <dbReference type="EMBL" id="QHT34795.1"/>
    </source>
</evidence>
<name>A0A6C0F6L0_9ZZZZ</name>
<protein>
    <submittedName>
        <fullName evidence="1">Uncharacterized protein</fullName>
    </submittedName>
</protein>
<accession>A0A6C0F6L0</accession>
<dbReference type="EMBL" id="MN739010">
    <property type="protein sequence ID" value="QHT34795.1"/>
    <property type="molecule type" value="Genomic_DNA"/>
</dbReference>